<keyword evidence="5" id="KW-0175">Coiled coil</keyword>
<name>A0AAW1YPD2_RUBAR</name>
<dbReference type="InterPro" id="IPR009768">
    <property type="entry name" value="MAP70"/>
</dbReference>
<dbReference type="Proteomes" id="UP001457282">
    <property type="component" value="Unassembled WGS sequence"/>
</dbReference>
<comment type="subcellular location">
    <subcellularLocation>
        <location evidence="1">Cytoplasm</location>
        <location evidence="1">Cytoskeleton</location>
    </subcellularLocation>
</comment>
<dbReference type="GO" id="GO:0007010">
    <property type="term" value="P:cytoskeleton organization"/>
    <property type="evidence" value="ECO:0007669"/>
    <property type="project" value="InterPro"/>
</dbReference>
<evidence type="ECO:0000256" key="7">
    <source>
        <dbReference type="SAM" id="MobiDB-lite"/>
    </source>
</evidence>
<dbReference type="AlphaFoldDB" id="A0AAW1YPD2"/>
<sequence>MSNKFSTVGTEDNVPGVSNDLLQKEVVALRISGHEKDQRLRIKDDAIKVENMFSTLMDDSEIEEEQEEKKREEETEKKQTEHGHARRKKKKKQTRRTSPASEGSGPDSQGSSIGVLSLPLVCFLILLIAICIH</sequence>
<dbReference type="GO" id="GO:0005874">
    <property type="term" value="C:microtubule"/>
    <property type="evidence" value="ECO:0007669"/>
    <property type="project" value="UniProtKB-KW"/>
</dbReference>
<keyword evidence="8" id="KW-0812">Transmembrane</keyword>
<keyword evidence="8" id="KW-0472">Membrane</keyword>
<reference evidence="9 10" key="1">
    <citation type="journal article" date="2023" name="G3 (Bethesda)">
        <title>A chromosome-length genome assembly and annotation of blackberry (Rubus argutus, cv. 'Hillquist').</title>
        <authorList>
            <person name="Bruna T."/>
            <person name="Aryal R."/>
            <person name="Dudchenko O."/>
            <person name="Sargent D.J."/>
            <person name="Mead D."/>
            <person name="Buti M."/>
            <person name="Cavallini A."/>
            <person name="Hytonen T."/>
            <person name="Andres J."/>
            <person name="Pham M."/>
            <person name="Weisz D."/>
            <person name="Mascagni F."/>
            <person name="Usai G."/>
            <person name="Natali L."/>
            <person name="Bassil N."/>
            <person name="Fernandez G.E."/>
            <person name="Lomsadze A."/>
            <person name="Armour M."/>
            <person name="Olukolu B."/>
            <person name="Poorten T."/>
            <person name="Britton C."/>
            <person name="Davik J."/>
            <person name="Ashrafi H."/>
            <person name="Aiden E.L."/>
            <person name="Borodovsky M."/>
            <person name="Worthington M."/>
        </authorList>
    </citation>
    <scope>NUCLEOTIDE SEQUENCE [LARGE SCALE GENOMIC DNA]</scope>
    <source>
        <strain evidence="9">PI 553951</strain>
    </source>
</reference>
<keyword evidence="4" id="KW-0493">Microtubule</keyword>
<dbReference type="Pfam" id="PF07058">
    <property type="entry name" value="MAP70"/>
    <property type="match status" value="1"/>
</dbReference>
<feature type="compositionally biased region" description="Basic and acidic residues" evidence="7">
    <location>
        <begin position="67"/>
        <end position="83"/>
    </location>
</feature>
<keyword evidence="10" id="KW-1185">Reference proteome</keyword>
<dbReference type="GO" id="GO:0008017">
    <property type="term" value="F:microtubule binding"/>
    <property type="evidence" value="ECO:0007669"/>
    <property type="project" value="InterPro"/>
</dbReference>
<evidence type="ECO:0000256" key="1">
    <source>
        <dbReference type="ARBA" id="ARBA00004245"/>
    </source>
</evidence>
<dbReference type="EMBL" id="JBEDUW010000001">
    <property type="protein sequence ID" value="KAK9950413.1"/>
    <property type="molecule type" value="Genomic_DNA"/>
</dbReference>
<protein>
    <submittedName>
        <fullName evidence="9">Uncharacterized protein</fullName>
    </submittedName>
</protein>
<evidence type="ECO:0000256" key="4">
    <source>
        <dbReference type="ARBA" id="ARBA00022701"/>
    </source>
</evidence>
<comment type="similarity">
    <text evidence="2">Belongs to the MAP70 family.</text>
</comment>
<evidence type="ECO:0000256" key="2">
    <source>
        <dbReference type="ARBA" id="ARBA00008825"/>
    </source>
</evidence>
<keyword evidence="6" id="KW-0206">Cytoskeleton</keyword>
<feature type="compositionally biased region" description="Polar residues" evidence="7">
    <location>
        <begin position="98"/>
        <end position="111"/>
    </location>
</feature>
<evidence type="ECO:0000256" key="3">
    <source>
        <dbReference type="ARBA" id="ARBA00022490"/>
    </source>
</evidence>
<evidence type="ECO:0000256" key="6">
    <source>
        <dbReference type="ARBA" id="ARBA00023212"/>
    </source>
</evidence>
<feature type="region of interest" description="Disordered" evidence="7">
    <location>
        <begin position="53"/>
        <end position="111"/>
    </location>
</feature>
<proteinExistence type="inferred from homology"/>
<feature type="transmembrane region" description="Helical" evidence="8">
    <location>
        <begin position="113"/>
        <end position="132"/>
    </location>
</feature>
<evidence type="ECO:0000313" key="10">
    <source>
        <dbReference type="Proteomes" id="UP001457282"/>
    </source>
</evidence>
<gene>
    <name evidence="9" type="ORF">M0R45_005906</name>
</gene>
<evidence type="ECO:0000256" key="5">
    <source>
        <dbReference type="ARBA" id="ARBA00023054"/>
    </source>
</evidence>
<evidence type="ECO:0000256" key="8">
    <source>
        <dbReference type="SAM" id="Phobius"/>
    </source>
</evidence>
<comment type="caution">
    <text evidence="9">The sequence shown here is derived from an EMBL/GenBank/DDBJ whole genome shotgun (WGS) entry which is preliminary data.</text>
</comment>
<organism evidence="9 10">
    <name type="scientific">Rubus argutus</name>
    <name type="common">Southern blackberry</name>
    <dbReference type="NCBI Taxonomy" id="59490"/>
    <lineage>
        <taxon>Eukaryota</taxon>
        <taxon>Viridiplantae</taxon>
        <taxon>Streptophyta</taxon>
        <taxon>Embryophyta</taxon>
        <taxon>Tracheophyta</taxon>
        <taxon>Spermatophyta</taxon>
        <taxon>Magnoliopsida</taxon>
        <taxon>eudicotyledons</taxon>
        <taxon>Gunneridae</taxon>
        <taxon>Pentapetalae</taxon>
        <taxon>rosids</taxon>
        <taxon>fabids</taxon>
        <taxon>Rosales</taxon>
        <taxon>Rosaceae</taxon>
        <taxon>Rosoideae</taxon>
        <taxon>Rosoideae incertae sedis</taxon>
        <taxon>Rubus</taxon>
    </lineage>
</organism>
<keyword evidence="3" id="KW-0963">Cytoplasm</keyword>
<accession>A0AAW1YPD2</accession>
<keyword evidence="8" id="KW-1133">Transmembrane helix</keyword>
<evidence type="ECO:0000313" key="9">
    <source>
        <dbReference type="EMBL" id="KAK9950413.1"/>
    </source>
</evidence>
<feature type="compositionally biased region" description="Basic residues" evidence="7">
    <location>
        <begin position="84"/>
        <end position="95"/>
    </location>
</feature>